<dbReference type="Proteomes" id="UP000005387">
    <property type="component" value="Unassembled WGS sequence"/>
</dbReference>
<dbReference type="AlphaFoldDB" id="E0ID59"/>
<organism evidence="1 2">
    <name type="scientific">Paenibacillus curdlanolyticus YK9</name>
    <dbReference type="NCBI Taxonomy" id="717606"/>
    <lineage>
        <taxon>Bacteria</taxon>
        <taxon>Bacillati</taxon>
        <taxon>Bacillota</taxon>
        <taxon>Bacilli</taxon>
        <taxon>Bacillales</taxon>
        <taxon>Paenibacillaceae</taxon>
        <taxon>Paenibacillus</taxon>
    </lineage>
</organism>
<gene>
    <name evidence="1" type="ORF">PaecuDRAFT_3561</name>
</gene>
<keyword evidence="2" id="KW-1185">Reference proteome</keyword>
<name>E0ID59_9BACL</name>
<reference evidence="1 2" key="1">
    <citation type="submission" date="2010-07" db="EMBL/GenBank/DDBJ databases">
        <title>The draft genome of Paenibacillus curdlanolyticus YK9.</title>
        <authorList>
            <consortium name="US DOE Joint Genome Institute (JGI-PGF)"/>
            <person name="Lucas S."/>
            <person name="Copeland A."/>
            <person name="Lapidus A."/>
            <person name="Cheng J.-F."/>
            <person name="Bruce D."/>
            <person name="Goodwin L."/>
            <person name="Pitluck S."/>
            <person name="Land M.L."/>
            <person name="Hauser L."/>
            <person name="Chang Y.-J."/>
            <person name="Jeffries C."/>
            <person name="Anderson I.J."/>
            <person name="Johnson E."/>
            <person name="Loganathan U."/>
            <person name="Mulhopadhyay B."/>
            <person name="Kyrpides N."/>
            <person name="Woyke T.J."/>
        </authorList>
    </citation>
    <scope>NUCLEOTIDE SEQUENCE [LARGE SCALE GENOMIC DNA]</scope>
    <source>
        <strain evidence="1 2">YK9</strain>
    </source>
</reference>
<proteinExistence type="predicted"/>
<dbReference type="STRING" id="717606.PaecuDRAFT_3561"/>
<protein>
    <submittedName>
        <fullName evidence="1">Uncharacterized protein</fullName>
    </submittedName>
</protein>
<evidence type="ECO:0000313" key="2">
    <source>
        <dbReference type="Proteomes" id="UP000005387"/>
    </source>
</evidence>
<sequence length="150" mass="16898">MKLTRTKLWILLVIVALLAGFVLCANQYTSKRDALEQALNDKVDNAVNAVQHSAVERVKVEDPSNPYFVVNMNHGDIQSLVMKELLEELNNDSSVPPIKLTHYQITQTKDIDVYADVKYTTVFGMTKTISAHLTAPVIRFKHETGDEILK</sequence>
<accession>E0ID59</accession>
<dbReference type="OrthoDB" id="9892966at2"/>
<dbReference type="RefSeq" id="WP_006039549.1">
    <property type="nucleotide sequence ID" value="NZ_AEDD01000010.1"/>
</dbReference>
<dbReference type="EMBL" id="AEDD01000010">
    <property type="protein sequence ID" value="EFM09514.1"/>
    <property type="molecule type" value="Genomic_DNA"/>
</dbReference>
<evidence type="ECO:0000313" key="1">
    <source>
        <dbReference type="EMBL" id="EFM09514.1"/>
    </source>
</evidence>